<accession>A0AAU7F6X5</accession>
<dbReference type="EMBL" id="CP157355">
    <property type="protein sequence ID" value="XBL99502.1"/>
    <property type="molecule type" value="Genomic_DNA"/>
</dbReference>
<dbReference type="AlphaFoldDB" id="A0AAU7F6X5"/>
<evidence type="ECO:0000313" key="4">
    <source>
        <dbReference type="EMBL" id="XBL99502.1"/>
    </source>
</evidence>
<evidence type="ECO:0000259" key="3">
    <source>
        <dbReference type="PROSITE" id="PS50110"/>
    </source>
</evidence>
<dbReference type="SMART" id="SM00448">
    <property type="entry name" value="REC"/>
    <property type="match status" value="1"/>
</dbReference>
<evidence type="ECO:0000256" key="1">
    <source>
        <dbReference type="ARBA" id="ARBA00022553"/>
    </source>
</evidence>
<dbReference type="Gene3D" id="1.25.40.10">
    <property type="entry name" value="Tetratricopeptide repeat domain"/>
    <property type="match status" value="2"/>
</dbReference>
<dbReference type="PANTHER" id="PTHR44591:SF3">
    <property type="entry name" value="RESPONSE REGULATORY DOMAIN-CONTAINING PROTEIN"/>
    <property type="match status" value="1"/>
</dbReference>
<reference evidence="4" key="1">
    <citation type="submission" date="2024-05" db="EMBL/GenBank/DDBJ databases">
        <authorList>
            <person name="Yang L."/>
            <person name="Pan L."/>
        </authorList>
    </citation>
    <scope>NUCLEOTIDE SEQUENCE</scope>
    <source>
        <strain evidence="4">FCG-7</strain>
    </source>
</reference>
<dbReference type="KEGG" id="cmav:ABHF33_10500"/>
<dbReference type="InterPro" id="IPR011990">
    <property type="entry name" value="TPR-like_helical_dom_sf"/>
</dbReference>
<feature type="domain" description="Response regulatory" evidence="3">
    <location>
        <begin position="32"/>
        <end position="151"/>
    </location>
</feature>
<dbReference type="SUPFAM" id="SSF48452">
    <property type="entry name" value="TPR-like"/>
    <property type="match status" value="2"/>
</dbReference>
<dbReference type="PROSITE" id="PS50110">
    <property type="entry name" value="RESPONSE_REGULATORY"/>
    <property type="match status" value="1"/>
</dbReference>
<gene>
    <name evidence="4" type="ORF">ABHF33_10500</name>
</gene>
<dbReference type="InterPro" id="IPR050595">
    <property type="entry name" value="Bact_response_regulator"/>
</dbReference>
<organism evidence="4">
    <name type="scientific">Chitinibacter mangrovi</name>
    <dbReference type="NCBI Taxonomy" id="3153927"/>
    <lineage>
        <taxon>Bacteria</taxon>
        <taxon>Pseudomonadati</taxon>
        <taxon>Pseudomonadota</taxon>
        <taxon>Betaproteobacteria</taxon>
        <taxon>Neisseriales</taxon>
        <taxon>Chitinibacteraceae</taxon>
        <taxon>Chitinibacter</taxon>
    </lineage>
</organism>
<keyword evidence="1" id="KW-0597">Phosphoprotein</keyword>
<evidence type="ECO:0000256" key="2">
    <source>
        <dbReference type="PROSITE-ProRule" id="PRU00169"/>
    </source>
</evidence>
<dbReference type="GO" id="GO:0000160">
    <property type="term" value="P:phosphorelay signal transduction system"/>
    <property type="evidence" value="ECO:0007669"/>
    <property type="project" value="InterPro"/>
</dbReference>
<dbReference type="InterPro" id="IPR011006">
    <property type="entry name" value="CheY-like_superfamily"/>
</dbReference>
<dbReference type="SUPFAM" id="SSF52172">
    <property type="entry name" value="CheY-like"/>
    <property type="match status" value="1"/>
</dbReference>
<comment type="caution">
    <text evidence="2">Lacks conserved residue(s) required for the propagation of feature annotation.</text>
</comment>
<dbReference type="PANTHER" id="PTHR44591">
    <property type="entry name" value="STRESS RESPONSE REGULATOR PROTEIN 1"/>
    <property type="match status" value="1"/>
</dbReference>
<dbReference type="Gene3D" id="3.40.50.2300">
    <property type="match status" value="1"/>
</dbReference>
<protein>
    <submittedName>
        <fullName evidence="4">Response regulator</fullName>
    </submittedName>
</protein>
<name>A0AAU7F6X5_9NEIS</name>
<dbReference type="RefSeq" id="WP_348943922.1">
    <property type="nucleotide sequence ID" value="NZ_CP157355.1"/>
</dbReference>
<sequence length="563" mass="63042">MASKVRAYSFVDRAPVETQEPAINVNDLSQFKILVIEHVAEMRATMGMTLNQFGAQSVVYANRSAEAIAMLRRTAYDIVLCAYDLGTGFDGLYLFEEARRHALLKASCVFIMLTGERQSTKVIGAAELAPDAIVLKPFTGETLYERIVRALRKKQRFKPIDDASIAHDFLRAISLCNFEIEQGGDDALDFMRMKIHLMLRVADWAGTRDMCRGLLAKADLAWAKMALGKAQFHLREYDEAQLIFQQVMNEHELVLEAYDWLARTQQAQHQINAAKLTLSRAVEKSPFVVNRMRELGEVAMIAGDLPLAEQSLTETVRLARFSFWPQVSDYSQLTEVQLARGDVAAARKTTEHLRKDFRSSNDKIMADVLDIDITLKMGDKAKARQQLDAVLQGVKAITEAPGAALGLALAKSCLAQNRHDEALQLTRQVLKNRHDDPQLAARVTRIYKEQGREEEALSLIETTAADIVEMNNEAVRLAKSGDLHAAAERFLQAAKDMPSNLQVLLNTINALLAYVNQNGWHASYMQRAHELLAKVNSIDPANGKALQMAEIYRKTQRRFGVKA</sequence>
<dbReference type="InterPro" id="IPR001789">
    <property type="entry name" value="Sig_transdc_resp-reg_receiver"/>
</dbReference>
<dbReference type="Pfam" id="PF00072">
    <property type="entry name" value="Response_reg"/>
    <property type="match status" value="1"/>
</dbReference>
<proteinExistence type="predicted"/>